<name>Q2W9T7_PARM1</name>
<accession>Q2W9T7</accession>
<feature type="binding site" evidence="1">
    <location>
        <position position="117"/>
    </location>
    <ligand>
        <name>S-adenosyl-L-methionine</name>
        <dbReference type="ChEBI" id="CHEBI:59789"/>
    </ligand>
</feature>
<protein>
    <recommendedName>
        <fullName evidence="1">Ribosomal RNA large subunit methyltransferase J</fullName>
        <ecNumber evidence="1">2.1.1.266</ecNumber>
    </recommendedName>
    <alternativeName>
        <fullName evidence="1">23S rRNA (adenine(2030)-N6)-methyltransferase</fullName>
    </alternativeName>
    <alternativeName>
        <fullName evidence="1">23S rRNA m6A2030 methyltransferase</fullName>
    </alternativeName>
</protein>
<feature type="active site" description="Proton acceptor" evidence="1">
    <location>
        <position position="163"/>
    </location>
</feature>
<dbReference type="EC" id="2.1.1.266" evidence="1"/>
<keyword evidence="1" id="KW-0694">RNA-binding</keyword>
<dbReference type="GO" id="GO:0003723">
    <property type="term" value="F:RNA binding"/>
    <property type="evidence" value="ECO:0007669"/>
    <property type="project" value="UniProtKB-UniRule"/>
</dbReference>
<dbReference type="GO" id="GO:0070475">
    <property type="term" value="P:rRNA base methylation"/>
    <property type="evidence" value="ECO:0007669"/>
    <property type="project" value="UniProtKB-UniRule"/>
</dbReference>
<keyword evidence="1" id="KW-0489">Methyltransferase</keyword>
<dbReference type="Proteomes" id="UP000007058">
    <property type="component" value="Chromosome"/>
</dbReference>
<feature type="binding site" evidence="1">
    <location>
        <position position="99"/>
    </location>
    <ligand>
        <name>S-adenosyl-L-methionine</name>
        <dbReference type="ChEBI" id="CHEBI:59789"/>
    </ligand>
</feature>
<feature type="site" description="Interaction with substrate rRNA" evidence="1">
    <location>
        <position position="3"/>
    </location>
</feature>
<keyword evidence="1" id="KW-0949">S-adenosyl-L-methionine</keyword>
<keyword evidence="1" id="KW-0808">Transferase</keyword>
<keyword evidence="1" id="KW-0698">rRNA processing</keyword>
<dbReference type="Pfam" id="PF04378">
    <property type="entry name" value="RsmJ"/>
    <property type="match status" value="1"/>
</dbReference>
<sequence>MNYRHAYHAGNFADVMKHAILAMVVASLKRKDTPFFALDTHAGIGAYDLEAPQADKTGEYLSGIARVLDAADPPAELETYLALVRTWNSEGVLRRYPGSPELMRGLMRPQDRMALVELHPEDVETLRARFHGDRRVGVHHLDGYTAAKGLLPPPERRGLVLMDPPFEVKNEFERLLAALRRARKLWPTGIYLAWYPIKGREPVDQFLQAIADDGGPEALAAELLLRPAKDPFKLNGNGLLVINPPWQLRESLDRVLPWLAAVMAPDSGSAAIRQLIGEKPAGT</sequence>
<dbReference type="HAMAP" id="MF_00934">
    <property type="entry name" value="23SrRNA_methyltr_J"/>
    <property type="match status" value="1"/>
</dbReference>
<dbReference type="SUPFAM" id="SSF53335">
    <property type="entry name" value="S-adenosyl-L-methionine-dependent methyltransferases"/>
    <property type="match status" value="1"/>
</dbReference>
<dbReference type="KEGG" id="mag:amb0584"/>
<dbReference type="InterPro" id="IPR007473">
    <property type="entry name" value="RlmJ"/>
</dbReference>
<dbReference type="Gene3D" id="3.40.50.150">
    <property type="entry name" value="Vaccinia Virus protein VP39"/>
    <property type="match status" value="1"/>
</dbReference>
<comment type="subunit">
    <text evidence="1">Monomer.</text>
</comment>
<evidence type="ECO:0000256" key="1">
    <source>
        <dbReference type="HAMAP-Rule" id="MF_00934"/>
    </source>
</evidence>
<comment type="function">
    <text evidence="1">Specifically methylates the adenine in position 2030 of 23S rRNA.</text>
</comment>
<feature type="binding site" evidence="1">
    <location>
        <position position="41"/>
    </location>
    <ligand>
        <name>S-adenosyl-L-methionine</name>
        <dbReference type="ChEBI" id="CHEBI:59789"/>
    </ligand>
</feature>
<dbReference type="EMBL" id="AP007255">
    <property type="protein sequence ID" value="BAE49388.1"/>
    <property type="molecule type" value="Genomic_DNA"/>
</dbReference>
<feature type="binding site" evidence="1">
    <location>
        <position position="163"/>
    </location>
    <ligand>
        <name>S-adenosyl-L-methionine</name>
        <dbReference type="ChEBI" id="CHEBI:59789"/>
    </ligand>
</feature>
<proteinExistence type="inferred from homology"/>
<comment type="similarity">
    <text evidence="1">Belongs to the RlmJ family.</text>
</comment>
<dbReference type="InterPro" id="IPR029063">
    <property type="entry name" value="SAM-dependent_MTases_sf"/>
</dbReference>
<feature type="binding site" evidence="1">
    <location>
        <position position="18"/>
    </location>
    <ligand>
        <name>S-adenosyl-L-methionine</name>
        <dbReference type="ChEBI" id="CHEBI:59789"/>
    </ligand>
</feature>
<keyword evidence="3" id="KW-1185">Reference proteome</keyword>
<dbReference type="GO" id="GO:0036307">
    <property type="term" value="F:23S rRNA (adenine(2030)-N(6))-methyltransferase activity"/>
    <property type="evidence" value="ECO:0007669"/>
    <property type="project" value="UniProtKB-UniRule"/>
</dbReference>
<dbReference type="HOGENOM" id="CLU_061769_0_0_5"/>
<comment type="catalytic activity">
    <reaction evidence="1">
        <text>adenosine(2030) in 23S rRNA + S-adenosyl-L-methionine = N(6)-methyladenosine(2030) in 23S rRNA + S-adenosyl-L-homocysteine + H(+)</text>
        <dbReference type="Rhea" id="RHEA:43736"/>
        <dbReference type="Rhea" id="RHEA-COMP:10668"/>
        <dbReference type="Rhea" id="RHEA-COMP:10669"/>
        <dbReference type="ChEBI" id="CHEBI:15378"/>
        <dbReference type="ChEBI" id="CHEBI:57856"/>
        <dbReference type="ChEBI" id="CHEBI:59789"/>
        <dbReference type="ChEBI" id="CHEBI:74411"/>
        <dbReference type="ChEBI" id="CHEBI:74449"/>
        <dbReference type="EC" id="2.1.1.266"/>
    </reaction>
</comment>
<dbReference type="GO" id="GO:0005829">
    <property type="term" value="C:cytosol"/>
    <property type="evidence" value="ECO:0007669"/>
    <property type="project" value="TreeGrafter"/>
</dbReference>
<dbReference type="RefSeq" id="WP_011383027.1">
    <property type="nucleotide sequence ID" value="NC_007626.1"/>
</dbReference>
<feature type="binding site" evidence="1">
    <location>
        <begin position="142"/>
        <end position="143"/>
    </location>
    <ligand>
        <name>S-adenosyl-L-methionine</name>
        <dbReference type="ChEBI" id="CHEBI:59789"/>
    </ligand>
</feature>
<evidence type="ECO:0000313" key="2">
    <source>
        <dbReference type="EMBL" id="BAE49388.1"/>
    </source>
</evidence>
<dbReference type="PANTHER" id="PTHR37426">
    <property type="entry name" value="RIBOSOMAL RNA LARGE SUBUNIT METHYLTRANSFERASE J"/>
    <property type="match status" value="1"/>
</dbReference>
<reference evidence="2 3" key="1">
    <citation type="journal article" date="2005" name="DNA Res.">
        <title>Complete genome sequence of the facultative anaerobic magnetotactic bacterium Magnetospirillum sp. strain AMB-1.</title>
        <authorList>
            <person name="Matsunaga T."/>
            <person name="Okamura Y."/>
            <person name="Fukuda Y."/>
            <person name="Wahyudi A.T."/>
            <person name="Murase Y."/>
            <person name="Takeyama H."/>
        </authorList>
    </citation>
    <scope>NUCLEOTIDE SEQUENCE [LARGE SCALE GENOMIC DNA]</scope>
    <source>
        <strain evidence="3">ATCC 700264 / AMB-1</strain>
    </source>
</reference>
<dbReference type="OrthoDB" id="9791274at2"/>
<dbReference type="AlphaFoldDB" id="Q2W9T7"/>
<dbReference type="PANTHER" id="PTHR37426:SF1">
    <property type="entry name" value="RIBOSOMAL RNA LARGE SUBUNIT METHYLTRANSFERASE J"/>
    <property type="match status" value="1"/>
</dbReference>
<gene>
    <name evidence="1" type="primary">rlmJ</name>
    <name evidence="2" type="ordered locus">amb0584</name>
</gene>
<evidence type="ECO:0000313" key="3">
    <source>
        <dbReference type="Proteomes" id="UP000007058"/>
    </source>
</evidence>
<organism evidence="2 3">
    <name type="scientific">Paramagnetospirillum magneticum (strain ATCC 700264 / AMB-1)</name>
    <name type="common">Magnetospirillum magneticum</name>
    <dbReference type="NCBI Taxonomy" id="342108"/>
    <lineage>
        <taxon>Bacteria</taxon>
        <taxon>Pseudomonadati</taxon>
        <taxon>Pseudomonadota</taxon>
        <taxon>Alphaproteobacteria</taxon>
        <taxon>Rhodospirillales</taxon>
        <taxon>Magnetospirillaceae</taxon>
        <taxon>Paramagnetospirillum</taxon>
    </lineage>
</organism>